<evidence type="ECO:0000256" key="9">
    <source>
        <dbReference type="ARBA" id="ARBA00022989"/>
    </source>
</evidence>
<dbReference type="SMART" id="SM01079">
    <property type="entry name" value="CHASE"/>
    <property type="match status" value="1"/>
</dbReference>
<evidence type="ECO:0000313" key="15">
    <source>
        <dbReference type="EMBL" id="MCX2976469.1"/>
    </source>
</evidence>
<dbReference type="InterPro" id="IPR003661">
    <property type="entry name" value="HisK_dim/P_dom"/>
</dbReference>
<dbReference type="SMART" id="SM00388">
    <property type="entry name" value="HisKA"/>
    <property type="match status" value="1"/>
</dbReference>
<comment type="subcellular location">
    <subcellularLocation>
        <location evidence="2">Cell membrane</location>
        <topology evidence="2">Multi-pass membrane protein</topology>
    </subcellularLocation>
</comment>
<dbReference type="InterPro" id="IPR036097">
    <property type="entry name" value="HisK_dim/P_sf"/>
</dbReference>
<dbReference type="PROSITE" id="PS50109">
    <property type="entry name" value="HIS_KIN"/>
    <property type="match status" value="1"/>
</dbReference>
<dbReference type="Pfam" id="PF03924">
    <property type="entry name" value="CHASE"/>
    <property type="match status" value="1"/>
</dbReference>
<comment type="caution">
    <text evidence="15">The sequence shown here is derived from an EMBL/GenBank/DDBJ whole genome shotgun (WGS) entry which is preliminary data.</text>
</comment>
<dbReference type="InterPro" id="IPR003594">
    <property type="entry name" value="HATPase_dom"/>
</dbReference>
<dbReference type="Pfam" id="PF05231">
    <property type="entry name" value="MASE1"/>
    <property type="match status" value="1"/>
</dbReference>
<dbReference type="Gene3D" id="3.30.450.350">
    <property type="entry name" value="CHASE domain"/>
    <property type="match status" value="1"/>
</dbReference>
<feature type="transmembrane region" description="Helical" evidence="12">
    <location>
        <begin position="90"/>
        <end position="114"/>
    </location>
</feature>
<evidence type="ECO:0000256" key="10">
    <source>
        <dbReference type="ARBA" id="ARBA00023012"/>
    </source>
</evidence>
<evidence type="ECO:0000259" key="14">
    <source>
        <dbReference type="PROSITE" id="PS50839"/>
    </source>
</evidence>
<evidence type="ECO:0000256" key="3">
    <source>
        <dbReference type="ARBA" id="ARBA00012438"/>
    </source>
</evidence>
<name>A0ABT3T4P8_9GAMM</name>
<evidence type="ECO:0000259" key="13">
    <source>
        <dbReference type="PROSITE" id="PS50109"/>
    </source>
</evidence>
<gene>
    <name evidence="15" type="ORF">EYC82_03775</name>
</gene>
<dbReference type="Gene3D" id="3.30.565.10">
    <property type="entry name" value="Histidine kinase-like ATPase, C-terminal domain"/>
    <property type="match status" value="1"/>
</dbReference>
<protein>
    <recommendedName>
        <fullName evidence="3">histidine kinase</fullName>
        <ecNumber evidence="3">2.7.13.3</ecNumber>
    </recommendedName>
</protein>
<keyword evidence="7 12" id="KW-0812">Transmembrane</keyword>
<dbReference type="CDD" id="cd00082">
    <property type="entry name" value="HisKA"/>
    <property type="match status" value="1"/>
</dbReference>
<proteinExistence type="predicted"/>
<keyword evidence="10" id="KW-0902">Two-component regulatory system</keyword>
<feature type="transmembrane region" description="Helical" evidence="12">
    <location>
        <begin position="18"/>
        <end position="42"/>
    </location>
</feature>
<evidence type="ECO:0000256" key="2">
    <source>
        <dbReference type="ARBA" id="ARBA00004651"/>
    </source>
</evidence>
<feature type="transmembrane region" description="Helical" evidence="12">
    <location>
        <begin position="54"/>
        <end position="78"/>
    </location>
</feature>
<dbReference type="RefSeq" id="WP_279248220.1">
    <property type="nucleotide sequence ID" value="NZ_SHNO01000001.1"/>
</dbReference>
<dbReference type="PANTHER" id="PTHR43711:SF1">
    <property type="entry name" value="HISTIDINE KINASE 1"/>
    <property type="match status" value="1"/>
</dbReference>
<reference evidence="15" key="1">
    <citation type="submission" date="2019-02" db="EMBL/GenBank/DDBJ databases">
        <authorList>
            <person name="Li S.-H."/>
        </authorList>
    </citation>
    <scope>NUCLEOTIDE SEQUENCE</scope>
    <source>
        <strain evidence="15">IMCC11814</strain>
    </source>
</reference>
<comment type="catalytic activity">
    <reaction evidence="1">
        <text>ATP + protein L-histidine = ADP + protein N-phospho-L-histidine.</text>
        <dbReference type="EC" id="2.7.13.3"/>
    </reaction>
</comment>
<accession>A0ABT3T4P8</accession>
<feature type="transmembrane region" description="Helical" evidence="12">
    <location>
        <begin position="210"/>
        <end position="227"/>
    </location>
</feature>
<evidence type="ECO:0000256" key="5">
    <source>
        <dbReference type="ARBA" id="ARBA00022553"/>
    </source>
</evidence>
<dbReference type="Pfam" id="PF02518">
    <property type="entry name" value="HATPase_c"/>
    <property type="match status" value="1"/>
</dbReference>
<keyword evidence="4" id="KW-1003">Cell membrane</keyword>
<evidence type="ECO:0000256" key="12">
    <source>
        <dbReference type="SAM" id="Phobius"/>
    </source>
</evidence>
<organism evidence="15 16">
    <name type="scientific">Candidatus Marimicrobium litorale</name>
    <dbReference type="NCBI Taxonomy" id="2518991"/>
    <lineage>
        <taxon>Bacteria</taxon>
        <taxon>Pseudomonadati</taxon>
        <taxon>Pseudomonadota</taxon>
        <taxon>Gammaproteobacteria</taxon>
        <taxon>Cellvibrionales</taxon>
        <taxon>Halieaceae</taxon>
        <taxon>Marimicrobium</taxon>
    </lineage>
</organism>
<evidence type="ECO:0000256" key="1">
    <source>
        <dbReference type="ARBA" id="ARBA00000085"/>
    </source>
</evidence>
<evidence type="ECO:0000256" key="6">
    <source>
        <dbReference type="ARBA" id="ARBA00022679"/>
    </source>
</evidence>
<dbReference type="SUPFAM" id="SSF55874">
    <property type="entry name" value="ATPase domain of HSP90 chaperone/DNA topoisomerase II/histidine kinase"/>
    <property type="match status" value="1"/>
</dbReference>
<evidence type="ECO:0000256" key="11">
    <source>
        <dbReference type="ARBA" id="ARBA00023136"/>
    </source>
</evidence>
<dbReference type="InterPro" id="IPR050736">
    <property type="entry name" value="Sensor_HK_Regulatory"/>
</dbReference>
<evidence type="ECO:0000313" key="16">
    <source>
        <dbReference type="Proteomes" id="UP001143304"/>
    </source>
</evidence>
<dbReference type="SUPFAM" id="SSF47384">
    <property type="entry name" value="Homodimeric domain of signal transducing histidine kinase"/>
    <property type="match status" value="1"/>
</dbReference>
<dbReference type="InterPro" id="IPR042240">
    <property type="entry name" value="CHASE_sf"/>
</dbReference>
<feature type="transmembrane region" description="Helical" evidence="12">
    <location>
        <begin position="523"/>
        <end position="544"/>
    </location>
</feature>
<evidence type="ECO:0000256" key="4">
    <source>
        <dbReference type="ARBA" id="ARBA00022475"/>
    </source>
</evidence>
<keyword evidence="11 12" id="KW-0472">Membrane</keyword>
<dbReference type="PANTHER" id="PTHR43711">
    <property type="entry name" value="TWO-COMPONENT HISTIDINE KINASE"/>
    <property type="match status" value="1"/>
</dbReference>
<keyword evidence="8" id="KW-0418">Kinase</keyword>
<feature type="transmembrane region" description="Helical" evidence="12">
    <location>
        <begin position="169"/>
        <end position="189"/>
    </location>
</feature>
<dbReference type="Proteomes" id="UP001143304">
    <property type="component" value="Unassembled WGS sequence"/>
</dbReference>
<feature type="transmembrane region" description="Helical" evidence="12">
    <location>
        <begin position="135"/>
        <end position="157"/>
    </location>
</feature>
<keyword evidence="16" id="KW-1185">Reference proteome</keyword>
<dbReference type="InterPro" id="IPR005467">
    <property type="entry name" value="His_kinase_dom"/>
</dbReference>
<dbReference type="InterPro" id="IPR006189">
    <property type="entry name" value="CHASE_dom"/>
</dbReference>
<keyword evidence="5" id="KW-0597">Phosphoprotein</keyword>
<keyword evidence="9 12" id="KW-1133">Transmembrane helix</keyword>
<dbReference type="InterPro" id="IPR004358">
    <property type="entry name" value="Sig_transdc_His_kin-like_C"/>
</dbReference>
<dbReference type="EMBL" id="SHNO01000001">
    <property type="protein sequence ID" value="MCX2976469.1"/>
    <property type="molecule type" value="Genomic_DNA"/>
</dbReference>
<dbReference type="PRINTS" id="PR00344">
    <property type="entry name" value="BCTRLSENSOR"/>
</dbReference>
<dbReference type="InterPro" id="IPR007895">
    <property type="entry name" value="MASE1"/>
</dbReference>
<dbReference type="PROSITE" id="PS50839">
    <property type="entry name" value="CHASE"/>
    <property type="match status" value="1"/>
</dbReference>
<sequence length="799" mass="86518">MFVTDGARMISSLRISQYFRMTISIALLYFLGAQLGALFTLLPHSLASVFWPPTGIALAALLLYGNRAIAGILVGAAVSNLVELSGLSSLVLVFSSLFIALGSVLSAMVAAVLLRRYAPSAPIYGCSSDIFKGSLLMAASSSIAAVAGAASLFATGLMPWDSVAITFAMWWLGNFCGMLTVTPVGYAIVRRLGGGLFNRTPVGLIPGPTLLNAFLGLIATLGFAFLWQQEGADMSAVLKREALVSADSIQRTLQRAGRDMKSIEALVSASEEHLDASEFLLYTEALHMNTPGHPTIFSVSWAPIIDDVSVWEREMRSFGYPNIRVFERNRGGDRKSVGIRKDYYPLQYIYSPLGASAADLGYDLGSNPSTRLAIERASKSGESSMVAPIAMSHSGMLEQPALQICAAVFRVASRVTLNTKGARLLLGAACGVYPLQGILKLALLDTLPGIDLHIFEVAGIGEGDWHYSHTPGAEEVDSQKSIEPNAIELARKPHGAADIVFGDSQWRVFAVQGRDFENQFRSLVPWGALLLVFALGIGLSSVLMERIFSRRNLKAEMEKTLDALHKARAANEAKSYFMAAASHDIKQPLYALSILADTLLLSSPLKETLPLIASLKTSIAEMSVHFDTLMDVGMFQDGSFEIHARDFELEEISRRIDKEIGPLCREKGLNWRLHLERCTAHSDPELIMRLIRNLLINAARFTTNGTVSCIAARVDGKIRFSVMDTGQGLSQAQKDLIFNEVVRLRGDTIHTSGLGLGLSIVNKISRSLDLDLSLESTEGVGTKYVFFVPLASNEGSGDA</sequence>
<feature type="domain" description="CHASE" evidence="14">
    <location>
        <begin position="343"/>
        <end position="447"/>
    </location>
</feature>
<evidence type="ECO:0000256" key="8">
    <source>
        <dbReference type="ARBA" id="ARBA00022777"/>
    </source>
</evidence>
<keyword evidence="6" id="KW-0808">Transferase</keyword>
<dbReference type="SMART" id="SM00387">
    <property type="entry name" value="HATPase_c"/>
    <property type="match status" value="1"/>
</dbReference>
<evidence type="ECO:0000256" key="7">
    <source>
        <dbReference type="ARBA" id="ARBA00022692"/>
    </source>
</evidence>
<feature type="domain" description="Histidine kinase" evidence="13">
    <location>
        <begin position="580"/>
        <end position="792"/>
    </location>
</feature>
<dbReference type="InterPro" id="IPR036890">
    <property type="entry name" value="HATPase_C_sf"/>
</dbReference>
<dbReference type="Gene3D" id="1.10.287.130">
    <property type="match status" value="1"/>
</dbReference>
<dbReference type="EC" id="2.7.13.3" evidence="3"/>